<keyword evidence="2" id="KW-0812">Transmembrane</keyword>
<protein>
    <submittedName>
        <fullName evidence="3">Uncharacterized protein</fullName>
    </submittedName>
</protein>
<sequence length="270" mass="28030">MHGGAMPTNPIHGHHNPGLVRPHPPLPGTPLLDLLAEPTEERPPPPEPSGRDPIALALAGVAALFATVALGVAVLTWLSMSDLQTIVAMSEADQPDTGQQPAPSGQAVAPLPGQPLPDDQFAGPTLGVTGYSQAYRGQALQLTLPPCGSTMTRYVDIDEPRVDADASRADLFYKPRMGCYGTPQLHFVSGVTAAVVKSPTIRPAQCATSIKNAPADNPIAIDGTKVVCVLTSSDKAIGEDITQKMAVLVITAPSSNGQTTVRATAWNATS</sequence>
<dbReference type="Proteomes" id="UP001500967">
    <property type="component" value="Unassembled WGS sequence"/>
</dbReference>
<proteinExistence type="predicted"/>
<keyword evidence="2" id="KW-1133">Transmembrane helix</keyword>
<accession>A0ABN0UW56</accession>
<name>A0ABN0UW56_9ACTN</name>
<reference evidence="3 4" key="1">
    <citation type="journal article" date="2019" name="Int. J. Syst. Evol. Microbiol.">
        <title>The Global Catalogue of Microorganisms (GCM) 10K type strain sequencing project: providing services to taxonomists for standard genome sequencing and annotation.</title>
        <authorList>
            <consortium name="The Broad Institute Genomics Platform"/>
            <consortium name="The Broad Institute Genome Sequencing Center for Infectious Disease"/>
            <person name="Wu L."/>
            <person name="Ma J."/>
        </authorList>
    </citation>
    <scope>NUCLEOTIDE SEQUENCE [LARGE SCALE GENOMIC DNA]</scope>
    <source>
        <strain evidence="3 4">JCM 10425</strain>
    </source>
</reference>
<keyword evidence="2" id="KW-0472">Membrane</keyword>
<feature type="transmembrane region" description="Helical" evidence="2">
    <location>
        <begin position="54"/>
        <end position="78"/>
    </location>
</feature>
<dbReference type="EMBL" id="BAAAGX010000023">
    <property type="protein sequence ID" value="GAA0263398.1"/>
    <property type="molecule type" value="Genomic_DNA"/>
</dbReference>
<keyword evidence="4" id="KW-1185">Reference proteome</keyword>
<organism evidence="3 4">
    <name type="scientific">Cryptosporangium japonicum</name>
    <dbReference type="NCBI Taxonomy" id="80872"/>
    <lineage>
        <taxon>Bacteria</taxon>
        <taxon>Bacillati</taxon>
        <taxon>Actinomycetota</taxon>
        <taxon>Actinomycetes</taxon>
        <taxon>Cryptosporangiales</taxon>
        <taxon>Cryptosporangiaceae</taxon>
        <taxon>Cryptosporangium</taxon>
    </lineage>
</organism>
<comment type="caution">
    <text evidence="3">The sequence shown here is derived from an EMBL/GenBank/DDBJ whole genome shotgun (WGS) entry which is preliminary data.</text>
</comment>
<gene>
    <name evidence="3" type="ORF">GCM10009539_56740</name>
</gene>
<evidence type="ECO:0000313" key="4">
    <source>
        <dbReference type="Proteomes" id="UP001500967"/>
    </source>
</evidence>
<evidence type="ECO:0000313" key="3">
    <source>
        <dbReference type="EMBL" id="GAA0263398.1"/>
    </source>
</evidence>
<feature type="region of interest" description="Disordered" evidence="1">
    <location>
        <begin position="1"/>
        <end position="51"/>
    </location>
</feature>
<evidence type="ECO:0000256" key="2">
    <source>
        <dbReference type="SAM" id="Phobius"/>
    </source>
</evidence>
<evidence type="ECO:0000256" key="1">
    <source>
        <dbReference type="SAM" id="MobiDB-lite"/>
    </source>
</evidence>